<keyword evidence="1" id="KW-1185">Reference proteome</keyword>
<dbReference type="RefSeq" id="XP_022159057.1">
    <property type="nucleotide sequence ID" value="XM_022303365.1"/>
</dbReference>
<reference evidence="2" key="1">
    <citation type="submission" date="2025-08" db="UniProtKB">
        <authorList>
            <consortium name="RefSeq"/>
        </authorList>
    </citation>
    <scope>IDENTIFICATION</scope>
    <source>
        <strain evidence="2">OHB3-1</strain>
    </source>
</reference>
<gene>
    <name evidence="2" type="primary">LOC111025497</name>
</gene>
<evidence type="ECO:0000313" key="1">
    <source>
        <dbReference type="Proteomes" id="UP000504603"/>
    </source>
</evidence>
<dbReference type="Proteomes" id="UP000504603">
    <property type="component" value="Unplaced"/>
</dbReference>
<proteinExistence type="predicted"/>
<dbReference type="PANTHER" id="PTHR33116">
    <property type="entry name" value="REVERSE TRANSCRIPTASE ZINC-BINDING DOMAIN-CONTAINING PROTEIN-RELATED-RELATED"/>
    <property type="match status" value="1"/>
</dbReference>
<dbReference type="AlphaFoldDB" id="A0A6J1DYS7"/>
<dbReference type="GeneID" id="111025497"/>
<dbReference type="PANTHER" id="PTHR33116:SF86">
    <property type="entry name" value="REVERSE TRANSCRIPTASE DOMAIN-CONTAINING PROTEIN"/>
    <property type="match status" value="1"/>
</dbReference>
<protein>
    <submittedName>
        <fullName evidence="2">Uncharacterized protein LOC111025497</fullName>
    </submittedName>
</protein>
<organism evidence="1 2">
    <name type="scientific">Momordica charantia</name>
    <name type="common">Bitter gourd</name>
    <name type="synonym">Balsam pear</name>
    <dbReference type="NCBI Taxonomy" id="3673"/>
    <lineage>
        <taxon>Eukaryota</taxon>
        <taxon>Viridiplantae</taxon>
        <taxon>Streptophyta</taxon>
        <taxon>Embryophyta</taxon>
        <taxon>Tracheophyta</taxon>
        <taxon>Spermatophyta</taxon>
        <taxon>Magnoliopsida</taxon>
        <taxon>eudicotyledons</taxon>
        <taxon>Gunneridae</taxon>
        <taxon>Pentapetalae</taxon>
        <taxon>rosids</taxon>
        <taxon>fabids</taxon>
        <taxon>Cucurbitales</taxon>
        <taxon>Cucurbitaceae</taxon>
        <taxon>Momordiceae</taxon>
        <taxon>Momordica</taxon>
    </lineage>
</organism>
<name>A0A6J1DYS7_MOMCH</name>
<accession>A0A6J1DYS7</accession>
<evidence type="ECO:0000313" key="2">
    <source>
        <dbReference type="RefSeq" id="XP_022159057.1"/>
    </source>
</evidence>
<sequence length="434" mass="49361">MIDGLEDSSGIWQQTSAVMRGSVLQSALTDVKLCVMDRMNQQLLRPFTESNIATALKQIHPNKTSGLDGLSRSFYRYYLHIVGHDVVNANKVGRVQPNRGLRQGDPLSPYLSLLCAKGLSSLLIGAKEQRLLSGMKLSRQGPPISHLFFADDSLLFFKATPAKGRVIKDILGLYEKASSQTINLDKSVLSISKGTPPDVQVRLCALLEVRHEEYHSRYLVYQPLCRAIGGDIFPFSRTACGIISKVGKESSFQWVEKRFLRNLVHKMHMVMARFWWGDGDADHKIHWVSWKRMCLRKCMGGLGFRDLEFFNQALLAKQGWQIFSDPSSLLAWVLKFKYFKNCDFIEASVGSRASFIWRSLLWGCDLLRIGLRWRVGNGANIRIYEDNWIPRDGILSVQSRPSLPKDSLVRDPWTPSGQWDEDKLRLHFSKGRPS</sequence>
<dbReference type="KEGG" id="mcha:111025497"/>
<dbReference type="OrthoDB" id="1938246at2759"/>